<dbReference type="InterPro" id="IPR017871">
    <property type="entry name" value="ABC_transporter-like_CS"/>
</dbReference>
<evidence type="ECO:0000313" key="6">
    <source>
        <dbReference type="Proteomes" id="UP000622687"/>
    </source>
</evidence>
<feature type="domain" description="ABC transporter" evidence="4">
    <location>
        <begin position="3"/>
        <end position="253"/>
    </location>
</feature>
<comment type="caution">
    <text evidence="5">The sequence shown here is derived from an EMBL/GenBank/DDBJ whole genome shotgun (WGS) entry which is preliminary data.</text>
</comment>
<name>A0A934M6L3_9CLOT</name>
<keyword evidence="6" id="KW-1185">Reference proteome</keyword>
<dbReference type="PROSITE" id="PS00211">
    <property type="entry name" value="ABC_TRANSPORTER_1"/>
    <property type="match status" value="1"/>
</dbReference>
<dbReference type="GO" id="GO:0016887">
    <property type="term" value="F:ATP hydrolysis activity"/>
    <property type="evidence" value="ECO:0007669"/>
    <property type="project" value="InterPro"/>
</dbReference>
<dbReference type="Gene3D" id="3.40.50.300">
    <property type="entry name" value="P-loop containing nucleotide triphosphate hydrolases"/>
    <property type="match status" value="1"/>
</dbReference>
<dbReference type="InterPro" id="IPR050319">
    <property type="entry name" value="ABC_transp_ATP-bind"/>
</dbReference>
<evidence type="ECO:0000256" key="3">
    <source>
        <dbReference type="ARBA" id="ARBA00022840"/>
    </source>
</evidence>
<dbReference type="Proteomes" id="UP000622687">
    <property type="component" value="Unassembled WGS sequence"/>
</dbReference>
<dbReference type="EMBL" id="JAEEGB010000033">
    <property type="protein sequence ID" value="MBI6874723.1"/>
    <property type="molecule type" value="Genomic_DNA"/>
</dbReference>
<protein>
    <submittedName>
        <fullName evidence="5">ABC transporter ATP-binding protein</fullName>
    </submittedName>
</protein>
<dbReference type="RefSeq" id="WP_211144103.1">
    <property type="nucleotide sequence ID" value="NZ_JAEEGB010000033.1"/>
</dbReference>
<dbReference type="InterPro" id="IPR003593">
    <property type="entry name" value="AAA+_ATPase"/>
</dbReference>
<organism evidence="5 6">
    <name type="scientific">Clostridium aciditolerans</name>
    <dbReference type="NCBI Taxonomy" id="339861"/>
    <lineage>
        <taxon>Bacteria</taxon>
        <taxon>Bacillati</taxon>
        <taxon>Bacillota</taxon>
        <taxon>Clostridia</taxon>
        <taxon>Eubacteriales</taxon>
        <taxon>Clostridiaceae</taxon>
        <taxon>Clostridium</taxon>
    </lineage>
</organism>
<dbReference type="GO" id="GO:0005524">
    <property type="term" value="F:ATP binding"/>
    <property type="evidence" value="ECO:0007669"/>
    <property type="project" value="UniProtKB-KW"/>
</dbReference>
<dbReference type="GO" id="GO:0055085">
    <property type="term" value="P:transmembrane transport"/>
    <property type="evidence" value="ECO:0007669"/>
    <property type="project" value="UniProtKB-ARBA"/>
</dbReference>
<dbReference type="SMART" id="SM00382">
    <property type="entry name" value="AAA"/>
    <property type="match status" value="1"/>
</dbReference>
<keyword evidence="3 5" id="KW-0067">ATP-binding</keyword>
<dbReference type="InterPro" id="IPR027417">
    <property type="entry name" value="P-loop_NTPase"/>
</dbReference>
<keyword evidence="1" id="KW-0813">Transport</keyword>
<keyword evidence="2" id="KW-0547">Nucleotide-binding</keyword>
<proteinExistence type="predicted"/>
<dbReference type="AlphaFoldDB" id="A0A934M6L3"/>
<gene>
    <name evidence="5" type="ORF">I6U51_18810</name>
</gene>
<dbReference type="PANTHER" id="PTHR43776:SF8">
    <property type="entry name" value="ABC TRANSPORTER, ATP-BINDING PROTEIN"/>
    <property type="match status" value="1"/>
</dbReference>
<accession>A0A934M6L3</accession>
<dbReference type="PROSITE" id="PS50893">
    <property type="entry name" value="ABC_TRANSPORTER_2"/>
    <property type="match status" value="1"/>
</dbReference>
<reference evidence="5" key="1">
    <citation type="submission" date="2020-12" db="EMBL/GenBank/DDBJ databases">
        <title>Clostridium thailandense sp. nov., a novel acetogenic bacterium isolated from peat land soil in Thailand.</title>
        <authorList>
            <person name="Chaikitkaew S."/>
            <person name="Birkeland N.K."/>
        </authorList>
    </citation>
    <scope>NUCLEOTIDE SEQUENCE</scope>
    <source>
        <strain evidence="5">DSM 17425</strain>
    </source>
</reference>
<dbReference type="SUPFAM" id="SSF52540">
    <property type="entry name" value="P-loop containing nucleoside triphosphate hydrolases"/>
    <property type="match status" value="1"/>
</dbReference>
<dbReference type="PANTHER" id="PTHR43776">
    <property type="entry name" value="TRANSPORT ATP-BINDING PROTEIN"/>
    <property type="match status" value="1"/>
</dbReference>
<evidence type="ECO:0000256" key="2">
    <source>
        <dbReference type="ARBA" id="ARBA00022741"/>
    </source>
</evidence>
<sequence length="271" mass="30783">MLIEVDNLSKIYKTKLSLIKSQGESVRAVDNISFNIDSGDVVGLVGESGCGKSTLSRLIMRLEKPTNGYIKYNDKDIWALKREEIKGFRKSCQVIFQDTMTSLNPNIKVLDSLMEPLNNHYKILRKEKIKKIEDIICFANLKEEILNKYPLDISGGERQRINICRALILEPKFLICDEIISSLDVCTQASILNMIKKLNSFNDMGVLFISHDISAVKYLCSKIMVMYKGSIVETIDNEDAGYKIKHPYTSQLISSVPINNPNKRINEKIVI</sequence>
<dbReference type="Pfam" id="PF00005">
    <property type="entry name" value="ABC_tran"/>
    <property type="match status" value="1"/>
</dbReference>
<evidence type="ECO:0000313" key="5">
    <source>
        <dbReference type="EMBL" id="MBI6874723.1"/>
    </source>
</evidence>
<dbReference type="CDD" id="cd03257">
    <property type="entry name" value="ABC_NikE_OppD_transporters"/>
    <property type="match status" value="1"/>
</dbReference>
<evidence type="ECO:0000256" key="1">
    <source>
        <dbReference type="ARBA" id="ARBA00022448"/>
    </source>
</evidence>
<dbReference type="InterPro" id="IPR003439">
    <property type="entry name" value="ABC_transporter-like_ATP-bd"/>
</dbReference>
<evidence type="ECO:0000259" key="4">
    <source>
        <dbReference type="PROSITE" id="PS50893"/>
    </source>
</evidence>